<protein>
    <submittedName>
        <fullName evidence="4">WD40 repeat domain-containing protein</fullName>
    </submittedName>
</protein>
<dbReference type="InterPro" id="IPR001680">
    <property type="entry name" value="WD40_rpt"/>
</dbReference>
<evidence type="ECO:0000313" key="4">
    <source>
        <dbReference type="EMBL" id="MFD0784658.1"/>
    </source>
</evidence>
<dbReference type="PROSITE" id="PS50294">
    <property type="entry name" value="WD_REPEATS_REGION"/>
    <property type="match status" value="1"/>
</dbReference>
<feature type="non-terminal residue" evidence="4">
    <location>
        <position position="1"/>
    </location>
</feature>
<evidence type="ECO:0000256" key="2">
    <source>
        <dbReference type="SAM" id="MobiDB-lite"/>
    </source>
</evidence>
<reference evidence="5" key="1">
    <citation type="journal article" date="2019" name="Int. J. Syst. Evol. Microbiol.">
        <title>The Global Catalogue of Microorganisms (GCM) 10K type strain sequencing project: providing services to taxonomists for standard genome sequencing and annotation.</title>
        <authorList>
            <consortium name="The Broad Institute Genomics Platform"/>
            <consortium name="The Broad Institute Genome Sequencing Center for Infectious Disease"/>
            <person name="Wu L."/>
            <person name="Ma J."/>
        </authorList>
    </citation>
    <scope>NUCLEOTIDE SEQUENCE [LARGE SCALE GENOMIC DNA]</scope>
    <source>
        <strain evidence="5">JCM 32148</strain>
    </source>
</reference>
<accession>A0ABW3A189</accession>
<dbReference type="Proteomes" id="UP001597053">
    <property type="component" value="Unassembled WGS sequence"/>
</dbReference>
<keyword evidence="5" id="KW-1185">Reference proteome</keyword>
<evidence type="ECO:0000313" key="5">
    <source>
        <dbReference type="Proteomes" id="UP001597053"/>
    </source>
</evidence>
<dbReference type="PROSITE" id="PS50082">
    <property type="entry name" value="WD_REPEATS_2"/>
    <property type="match status" value="1"/>
</dbReference>
<dbReference type="Pfam" id="PF00400">
    <property type="entry name" value="WD40"/>
    <property type="match status" value="1"/>
</dbReference>
<feature type="region of interest" description="Disordered" evidence="2">
    <location>
        <begin position="1"/>
        <end position="53"/>
    </location>
</feature>
<dbReference type="PANTHER" id="PTHR19879">
    <property type="entry name" value="TRANSCRIPTION INITIATION FACTOR TFIID"/>
    <property type="match status" value="1"/>
</dbReference>
<proteinExistence type="predicted"/>
<keyword evidence="3" id="KW-0812">Transmembrane</keyword>
<feature type="transmembrane region" description="Helical" evidence="3">
    <location>
        <begin position="87"/>
        <end position="108"/>
    </location>
</feature>
<feature type="transmembrane region" description="Helical" evidence="3">
    <location>
        <begin position="238"/>
        <end position="257"/>
    </location>
</feature>
<keyword evidence="3" id="KW-1133">Transmembrane helix</keyword>
<dbReference type="PANTHER" id="PTHR19879:SF9">
    <property type="entry name" value="TRANSCRIPTION INITIATION FACTOR TFIID SUBUNIT 5"/>
    <property type="match status" value="1"/>
</dbReference>
<evidence type="ECO:0000256" key="1">
    <source>
        <dbReference type="PROSITE-ProRule" id="PRU00221"/>
    </source>
</evidence>
<feature type="repeat" description="WD" evidence="1">
    <location>
        <begin position="305"/>
        <end position="346"/>
    </location>
</feature>
<dbReference type="SUPFAM" id="SSF50978">
    <property type="entry name" value="WD40 repeat-like"/>
    <property type="match status" value="1"/>
</dbReference>
<dbReference type="InterPro" id="IPR015943">
    <property type="entry name" value="WD40/YVTN_repeat-like_dom_sf"/>
</dbReference>
<name>A0ABW3A189_9ACTN</name>
<evidence type="ECO:0000256" key="3">
    <source>
        <dbReference type="SAM" id="Phobius"/>
    </source>
</evidence>
<keyword evidence="3" id="KW-0472">Membrane</keyword>
<dbReference type="EMBL" id="JBHTHM010000495">
    <property type="protein sequence ID" value="MFD0784658.1"/>
    <property type="molecule type" value="Genomic_DNA"/>
</dbReference>
<sequence>EPPHPPVPAATTPEGEEWEQHRTRVHGSAGRRPVPRQRRMPASSDADAGFPVSTPPGIRRTNLILRVTLPLLCGWASWLLLHETLGVEPVMAIWAALLTSMIVVLNVHSSPPGLLRVREEALVFAIGRFPAGRAGGQVELRWKDVGDVVVAPAAGSTDRSVIAVGLARGDWPSAETARQFKGFLRARPGGGLVWTVGDLHASPDDVTAAILAVAPDHVRVESAADEPSRAVRHRPRRGALVLCLLLILALIAGTHYYRYELKDAYALSKDATSAVAYTPDGTALAGATPGVITIWNLATHRADALLGGEYDVTTLSFSPDGKILVSGDDSGNIKLWNVAAQRAMATVSIRETDNYRINSIQFSPDGTSVAALDGLGNVGLWRLNNPAKLIPIDAEDMDVDSIRFSADNRVLLGLDQRTGTRRFWQTSNGAKTRPSGTFAPLANVQPDHSVLIRDARSDQILVTLRGNNDIIDAYAFGAGDLFATAAETGIRVWRVSDGHLVQAVATGLFPLSGPGCDDVALNPDGRSIACAGEKGLRLWAFEQEGGA</sequence>
<dbReference type="SMART" id="SM00320">
    <property type="entry name" value="WD40"/>
    <property type="match status" value="5"/>
</dbReference>
<dbReference type="Gene3D" id="2.130.10.10">
    <property type="entry name" value="YVTN repeat-like/Quinoprotein amine dehydrogenase"/>
    <property type="match status" value="2"/>
</dbReference>
<organism evidence="4 5">
    <name type="scientific">Micromonospora azadirachtae</name>
    <dbReference type="NCBI Taxonomy" id="1970735"/>
    <lineage>
        <taxon>Bacteria</taxon>
        <taxon>Bacillati</taxon>
        <taxon>Actinomycetota</taxon>
        <taxon>Actinomycetes</taxon>
        <taxon>Micromonosporales</taxon>
        <taxon>Micromonosporaceae</taxon>
        <taxon>Micromonospora</taxon>
    </lineage>
</organism>
<gene>
    <name evidence="4" type="ORF">ACFQZ8_12145</name>
</gene>
<dbReference type="InterPro" id="IPR036322">
    <property type="entry name" value="WD40_repeat_dom_sf"/>
</dbReference>
<keyword evidence="1" id="KW-0853">WD repeat</keyword>
<comment type="caution">
    <text evidence="4">The sequence shown here is derived from an EMBL/GenBank/DDBJ whole genome shotgun (WGS) entry which is preliminary data.</text>
</comment>